<sequence length="337" mass="37734">MSAPTAQIFVSYAHADNQLFDAGTKGWITEFVDKLEKAIGMKPGGNNAKCWIDYRLEPQRKVDEALLGHIRESRFILAFMSPRYLESEWCAKEMHAFVELAGGHADDRVFLVELLPTKRECWHPGVQAIAELKFWTSSLDQPDPMILGWPVPDPKGDRPYWNELNRLATIIARQIQDLPPIPPDPPPPPDCPEPPTPPSGPLRVVINADQTDHQLGKAAQKLLDDLEVDSAIAPEPISTQIPEDYNRHLREQLEASHGVLIVYGLAPPSWVQSQHAMARKLLATQRKGIWSGLLDGPPQEKPDHGLSSRSLMVLDCRQGLSVEPLKNFVDALREHHV</sequence>
<name>A0A1Y6CSV9_9GAMM</name>
<evidence type="ECO:0000313" key="3">
    <source>
        <dbReference type="EMBL" id="SMF93387.1"/>
    </source>
</evidence>
<organism evidence="3 4">
    <name type="scientific">Methylomagnum ishizawai</name>
    <dbReference type="NCBI Taxonomy" id="1760988"/>
    <lineage>
        <taxon>Bacteria</taxon>
        <taxon>Pseudomonadati</taxon>
        <taxon>Pseudomonadota</taxon>
        <taxon>Gammaproteobacteria</taxon>
        <taxon>Methylococcales</taxon>
        <taxon>Methylococcaceae</taxon>
        <taxon>Methylomagnum</taxon>
    </lineage>
</organism>
<proteinExistence type="predicted"/>
<dbReference type="Proteomes" id="UP000192923">
    <property type="component" value="Unassembled WGS sequence"/>
</dbReference>
<keyword evidence="4" id="KW-1185">Reference proteome</keyword>
<dbReference type="InterPro" id="IPR035897">
    <property type="entry name" value="Toll_tir_struct_dom_sf"/>
</dbReference>
<evidence type="ECO:0000256" key="1">
    <source>
        <dbReference type="SAM" id="MobiDB-lite"/>
    </source>
</evidence>
<dbReference type="OrthoDB" id="7052909at2"/>
<dbReference type="PROSITE" id="PS50104">
    <property type="entry name" value="TIR"/>
    <property type="match status" value="1"/>
</dbReference>
<reference evidence="3 4" key="1">
    <citation type="submission" date="2016-12" db="EMBL/GenBank/DDBJ databases">
        <authorList>
            <person name="Song W.-J."/>
            <person name="Kurnit D.M."/>
        </authorList>
    </citation>
    <scope>NUCLEOTIDE SEQUENCE [LARGE SCALE GENOMIC DNA]</scope>
    <source>
        <strain evidence="3 4">175</strain>
    </source>
</reference>
<dbReference type="Gene3D" id="3.40.50.10140">
    <property type="entry name" value="Toll/interleukin-1 receptor homology (TIR) domain"/>
    <property type="match status" value="1"/>
</dbReference>
<dbReference type="AlphaFoldDB" id="A0A1Y6CSV9"/>
<dbReference type="InterPro" id="IPR000157">
    <property type="entry name" value="TIR_dom"/>
</dbReference>
<accession>A0A1Y6CSV9</accession>
<evidence type="ECO:0000313" key="4">
    <source>
        <dbReference type="Proteomes" id="UP000192923"/>
    </source>
</evidence>
<dbReference type="SMART" id="SM00255">
    <property type="entry name" value="TIR"/>
    <property type="match status" value="1"/>
</dbReference>
<dbReference type="SUPFAM" id="SSF52200">
    <property type="entry name" value="Toll/Interleukin receptor TIR domain"/>
    <property type="match status" value="1"/>
</dbReference>
<feature type="region of interest" description="Disordered" evidence="1">
    <location>
        <begin position="177"/>
        <end position="200"/>
    </location>
</feature>
<feature type="domain" description="TIR" evidence="2">
    <location>
        <begin position="4"/>
        <end position="142"/>
    </location>
</feature>
<feature type="compositionally biased region" description="Pro residues" evidence="1">
    <location>
        <begin position="179"/>
        <end position="200"/>
    </location>
</feature>
<dbReference type="RefSeq" id="WP_085209921.1">
    <property type="nucleotide sequence ID" value="NZ_FXAM01000001.1"/>
</dbReference>
<evidence type="ECO:0000259" key="2">
    <source>
        <dbReference type="PROSITE" id="PS50104"/>
    </source>
</evidence>
<protein>
    <submittedName>
        <fullName evidence="3">TIR domain-containing protein</fullName>
    </submittedName>
</protein>
<dbReference type="STRING" id="1760988.SAMN02949497_0668"/>
<gene>
    <name evidence="3" type="ORF">SAMN02949497_0668</name>
</gene>
<dbReference type="EMBL" id="FXAM01000001">
    <property type="protein sequence ID" value="SMF93387.1"/>
    <property type="molecule type" value="Genomic_DNA"/>
</dbReference>
<dbReference type="GO" id="GO:0007165">
    <property type="term" value="P:signal transduction"/>
    <property type="evidence" value="ECO:0007669"/>
    <property type="project" value="InterPro"/>
</dbReference>
<dbReference type="Pfam" id="PF13676">
    <property type="entry name" value="TIR_2"/>
    <property type="match status" value="1"/>
</dbReference>